<gene>
    <name evidence="2" type="ORF">IBL25_21785</name>
</gene>
<evidence type="ECO:0000313" key="3">
    <source>
        <dbReference type="Proteomes" id="UP000603940"/>
    </source>
</evidence>
<dbReference type="RefSeq" id="WP_187780599.1">
    <property type="nucleotide sequence ID" value="NZ_JACTUZ010000160.1"/>
</dbReference>
<accession>A0ABR7RDI6</accession>
<proteinExistence type="predicted"/>
<evidence type="ECO:0000313" key="2">
    <source>
        <dbReference type="EMBL" id="MBC9179577.1"/>
    </source>
</evidence>
<feature type="region of interest" description="Disordered" evidence="1">
    <location>
        <begin position="1"/>
        <end position="21"/>
    </location>
</feature>
<comment type="caution">
    <text evidence="2">The sequence shown here is derived from an EMBL/GenBank/DDBJ whole genome shotgun (WGS) entry which is preliminary data.</text>
</comment>
<organism evidence="2 3">
    <name type="scientific">Pseudoroseomonas ludipueritiae</name>
    <dbReference type="NCBI Taxonomy" id="198093"/>
    <lineage>
        <taxon>Bacteria</taxon>
        <taxon>Pseudomonadati</taxon>
        <taxon>Pseudomonadota</taxon>
        <taxon>Alphaproteobacteria</taxon>
        <taxon>Acetobacterales</taxon>
        <taxon>Acetobacteraceae</taxon>
        <taxon>Pseudoroseomonas</taxon>
    </lineage>
</organism>
<dbReference type="Proteomes" id="UP000603940">
    <property type="component" value="Unassembled WGS sequence"/>
</dbReference>
<keyword evidence="3" id="KW-1185">Reference proteome</keyword>
<sequence length="80" mass="9214">MVEQSPELIPHHEPRQQGTEGPWTIWHYRGAEIRTTGATTKLRLAGHPYDGLTGFSFEQALKLVDGWLNHQRLPKPFVWP</sequence>
<reference evidence="2 3" key="1">
    <citation type="journal article" date="2009" name="Int. J. Syst. Evol. Microbiol.">
        <title>Transfer of Teichococcus ludipueritiae and Muricoccus roseus to the genus Roseomonas, as Roseomonas ludipueritiae comb. nov. and Roseomonas rosea comb. nov., respectively, and emended description of the genus Roseomonas.</title>
        <authorList>
            <person name="Sanchez-Porro C."/>
            <person name="Gallego V."/>
            <person name="Busse H.J."/>
            <person name="Kampfer P."/>
            <person name="Ventosa A."/>
        </authorList>
    </citation>
    <scope>NUCLEOTIDE SEQUENCE [LARGE SCALE GENOMIC DNA]</scope>
    <source>
        <strain evidence="2 3">DSM 14915</strain>
    </source>
</reference>
<name>A0ABR7RDI6_9PROT</name>
<protein>
    <submittedName>
        <fullName evidence="2">Uncharacterized protein</fullName>
    </submittedName>
</protein>
<evidence type="ECO:0000256" key="1">
    <source>
        <dbReference type="SAM" id="MobiDB-lite"/>
    </source>
</evidence>
<dbReference type="EMBL" id="JACTUZ010000160">
    <property type="protein sequence ID" value="MBC9179577.1"/>
    <property type="molecule type" value="Genomic_DNA"/>
</dbReference>